<evidence type="ECO:0000313" key="3">
    <source>
        <dbReference type="Proteomes" id="UP001190465"/>
    </source>
</evidence>
<evidence type="ECO:0000313" key="2">
    <source>
        <dbReference type="EMBL" id="CAJ1500355.1"/>
    </source>
</evidence>
<dbReference type="InterPro" id="IPR036188">
    <property type="entry name" value="FAD/NAD-bd_sf"/>
</dbReference>
<dbReference type="Pfam" id="PF01494">
    <property type="entry name" value="FAD_binding_3"/>
    <property type="match status" value="1"/>
</dbReference>
<sequence>MISGASIAGPVLAFWLSEAGWDVTVIERADRLRPGGYPVDIRGTAIDVIRRMGLYDEISAERYRHVPVQLLAPRGCRLSTLDYGNLLSAAGSGDVEIARGALSEILYRSSADRVAYVFGDSITAVIQTDTGVDVTFGHRRAQTFDVVIGADGIHSNVRKLAFGEEARFVRHLGPYVAVWDLPTDMFVPATGFFYSHPGRSVVVERPADGSAARAFLTFVHPAPGTVDPRDTDQILAAVRQAFAGDRWRTSEILATLPHADEVYFDTVSQVRMDCWSSGDVALVGDAAYSPAFLSGQGTSIAIAGAYVLASELAQHDRPGPAFAAYERRLREYVEKNQNLALRTDSTVLSRTSGQLLRRNIKLCLVPVLRRLGLIHLLQAELQTAATELSLLPQDLQRSTNCFKADRILREDA</sequence>
<dbReference type="EMBL" id="OY726397">
    <property type="protein sequence ID" value="CAJ1500355.1"/>
    <property type="molecule type" value="Genomic_DNA"/>
</dbReference>
<protein>
    <submittedName>
        <fullName evidence="2">FAD-dependent monooxygenase</fullName>
    </submittedName>
</protein>
<evidence type="ECO:0000259" key="1">
    <source>
        <dbReference type="Pfam" id="PF01494"/>
    </source>
</evidence>
<dbReference type="GO" id="GO:0004497">
    <property type="term" value="F:monooxygenase activity"/>
    <property type="evidence" value="ECO:0007669"/>
    <property type="project" value="UniProtKB-KW"/>
</dbReference>
<dbReference type="SUPFAM" id="SSF51905">
    <property type="entry name" value="FAD/NAD(P)-binding domain"/>
    <property type="match status" value="1"/>
</dbReference>
<dbReference type="PANTHER" id="PTHR46865">
    <property type="entry name" value="OXIDOREDUCTASE-RELATED"/>
    <property type="match status" value="1"/>
</dbReference>
<reference evidence="2 3" key="1">
    <citation type="submission" date="2023-08" db="EMBL/GenBank/DDBJ databases">
        <authorList>
            <person name="Folkvardsen B D."/>
            <person name="Norman A."/>
        </authorList>
    </citation>
    <scope>NUCLEOTIDE SEQUENCE [LARGE SCALE GENOMIC DNA]</scope>
    <source>
        <strain evidence="2 3">Mu0053</strain>
    </source>
</reference>
<organism evidence="2 3">
    <name type="scientific">[Mycobacterium] burgundiense</name>
    <dbReference type="NCBI Taxonomy" id="3064286"/>
    <lineage>
        <taxon>Bacteria</taxon>
        <taxon>Bacillati</taxon>
        <taxon>Actinomycetota</taxon>
        <taxon>Actinomycetes</taxon>
        <taxon>Mycobacteriales</taxon>
        <taxon>Mycobacteriaceae</taxon>
        <taxon>Mycolicibacterium</taxon>
    </lineage>
</organism>
<dbReference type="RefSeq" id="WP_308481869.1">
    <property type="nucleotide sequence ID" value="NZ_OY726397.1"/>
</dbReference>
<dbReference type="InterPro" id="IPR002938">
    <property type="entry name" value="FAD-bd"/>
</dbReference>
<gene>
    <name evidence="2" type="ORF">MU0053_001650</name>
</gene>
<dbReference type="InterPro" id="IPR051704">
    <property type="entry name" value="FAD_aromatic-hydroxylase"/>
</dbReference>
<dbReference type="Gene3D" id="3.30.9.10">
    <property type="entry name" value="D-Amino Acid Oxidase, subunit A, domain 2"/>
    <property type="match status" value="1"/>
</dbReference>
<proteinExistence type="predicted"/>
<dbReference type="PANTHER" id="PTHR46865:SF2">
    <property type="entry name" value="MONOOXYGENASE"/>
    <property type="match status" value="1"/>
</dbReference>
<keyword evidence="2" id="KW-0503">Monooxygenase</keyword>
<dbReference type="Gene3D" id="3.50.50.60">
    <property type="entry name" value="FAD/NAD(P)-binding domain"/>
    <property type="match status" value="1"/>
</dbReference>
<keyword evidence="3" id="KW-1185">Reference proteome</keyword>
<keyword evidence="2" id="KW-0560">Oxidoreductase</keyword>
<name>A0ABN9N4I4_9MYCO</name>
<dbReference type="Proteomes" id="UP001190465">
    <property type="component" value="Chromosome"/>
</dbReference>
<feature type="domain" description="FAD-binding" evidence="1">
    <location>
        <begin position="2"/>
        <end position="317"/>
    </location>
</feature>
<accession>A0ABN9N4I4</accession>